<feature type="compositionally biased region" description="Pro residues" evidence="1">
    <location>
        <begin position="408"/>
        <end position="442"/>
    </location>
</feature>
<feature type="compositionally biased region" description="Polar residues" evidence="1">
    <location>
        <begin position="273"/>
        <end position="294"/>
    </location>
</feature>
<accession>A0A1X2G977</accession>
<dbReference type="InterPro" id="IPR011993">
    <property type="entry name" value="PH-like_dom_sf"/>
</dbReference>
<feature type="region of interest" description="Disordered" evidence="1">
    <location>
        <begin position="634"/>
        <end position="695"/>
    </location>
</feature>
<dbReference type="OrthoDB" id="6244550at2759"/>
<feature type="compositionally biased region" description="Polar residues" evidence="1">
    <location>
        <begin position="231"/>
        <end position="245"/>
    </location>
</feature>
<dbReference type="STRING" id="101127.A0A1X2G977"/>
<name>A0A1X2G977_9FUNG</name>
<dbReference type="Proteomes" id="UP000242146">
    <property type="component" value="Unassembled WGS sequence"/>
</dbReference>
<evidence type="ECO:0000256" key="1">
    <source>
        <dbReference type="SAM" id="MobiDB-lite"/>
    </source>
</evidence>
<feature type="compositionally biased region" description="Pro residues" evidence="1">
    <location>
        <begin position="456"/>
        <end position="465"/>
    </location>
</feature>
<protein>
    <submittedName>
        <fullName evidence="2">Uncharacterized protein</fullName>
    </submittedName>
</protein>
<dbReference type="Gene3D" id="2.30.29.30">
    <property type="entry name" value="Pleckstrin-homology domain (PH domain)/Phosphotyrosine-binding domain (PTB)"/>
    <property type="match status" value="1"/>
</dbReference>
<keyword evidence="3" id="KW-1185">Reference proteome</keyword>
<evidence type="ECO:0000313" key="3">
    <source>
        <dbReference type="Proteomes" id="UP000242146"/>
    </source>
</evidence>
<dbReference type="EMBL" id="MCGT01000030">
    <property type="protein sequence ID" value="ORX48274.1"/>
    <property type="molecule type" value="Genomic_DNA"/>
</dbReference>
<organism evidence="2 3">
    <name type="scientific">Hesseltinella vesiculosa</name>
    <dbReference type="NCBI Taxonomy" id="101127"/>
    <lineage>
        <taxon>Eukaryota</taxon>
        <taxon>Fungi</taxon>
        <taxon>Fungi incertae sedis</taxon>
        <taxon>Mucoromycota</taxon>
        <taxon>Mucoromycotina</taxon>
        <taxon>Mucoromycetes</taxon>
        <taxon>Mucorales</taxon>
        <taxon>Cunninghamellaceae</taxon>
        <taxon>Hesseltinella</taxon>
    </lineage>
</organism>
<reference evidence="2 3" key="1">
    <citation type="submission" date="2016-07" db="EMBL/GenBank/DDBJ databases">
        <title>Pervasive Adenine N6-methylation of Active Genes in Fungi.</title>
        <authorList>
            <consortium name="DOE Joint Genome Institute"/>
            <person name="Mondo S.J."/>
            <person name="Dannebaum R.O."/>
            <person name="Kuo R.C."/>
            <person name="Labutti K."/>
            <person name="Haridas S."/>
            <person name="Kuo A."/>
            <person name="Salamov A."/>
            <person name="Ahrendt S.R."/>
            <person name="Lipzen A."/>
            <person name="Sullivan W."/>
            <person name="Andreopoulos W.B."/>
            <person name="Clum A."/>
            <person name="Lindquist E."/>
            <person name="Daum C."/>
            <person name="Ramamoorthy G.K."/>
            <person name="Gryganskyi A."/>
            <person name="Culley D."/>
            <person name="Magnuson J.K."/>
            <person name="James T.Y."/>
            <person name="O'Malley M.A."/>
            <person name="Stajich J.E."/>
            <person name="Spatafora J.W."/>
            <person name="Visel A."/>
            <person name="Grigoriev I.V."/>
        </authorList>
    </citation>
    <scope>NUCLEOTIDE SEQUENCE [LARGE SCALE GENOMIC DNA]</scope>
    <source>
        <strain evidence="2 3">NRRL 3301</strain>
    </source>
</reference>
<dbReference type="AlphaFoldDB" id="A0A1X2G977"/>
<feature type="compositionally biased region" description="Pro residues" evidence="1">
    <location>
        <begin position="314"/>
        <end position="329"/>
    </location>
</feature>
<feature type="compositionally biased region" description="Low complexity" evidence="1">
    <location>
        <begin position="676"/>
        <end position="690"/>
    </location>
</feature>
<gene>
    <name evidence="2" type="ORF">DM01DRAFT_1131695</name>
</gene>
<comment type="caution">
    <text evidence="2">The sequence shown here is derived from an EMBL/GenBank/DDBJ whole genome shotgun (WGS) entry which is preliminary data.</text>
</comment>
<evidence type="ECO:0000313" key="2">
    <source>
        <dbReference type="EMBL" id="ORX48274.1"/>
    </source>
</evidence>
<proteinExistence type="predicted"/>
<feature type="compositionally biased region" description="Low complexity" evidence="1">
    <location>
        <begin position="388"/>
        <end position="407"/>
    </location>
</feature>
<sequence length="896" mass="100198">MDTMDELQAQTPNAEQIEKEMTMTFATFVEKLHYSNVTDLFTGKQMDKKYQMEARTDQIMMRDNFLLLTDNSSLRIHLVLTNERLVLCQQRSPDGYDLLYPGLSVNDIRIQPTLLDRELIGEYTLALTIVNKSLTLRAESRDVRNRWIAMPLDTTAKNAPLFPIPLKCLAQPDSYPVEAFIKQQQSKNGAPSPLPNKDVPVISVSSHDEQKRLPRVSSIRAPLPNPDFRPQHQQALPSRSSSIHQQRPVPPPRSPSSHAAHLQHRPLPPRGQLQRQASYQPAATTSAYPQTSPLQPHPQMRPMARHHSLQRPPTAGPRPGQYPTPPKQPQPHLLHQQHHRPLPHQPASVHQRPRPSIPHQQHPHPQHRPGQPPLHHPFQHQPQPPQQPLARQASLASSSPSLAHRPLPGTPRPPPHPRPAQPSSPQRPPPPQPAQPIPPAKPAPQTNSPVPENARPMPPTPPPQPQQYTNNQTLSPNTHPKANHQLPPVPGYRDSYVAYMHLLPEDLASPPRSPNPYSQQVHGNQQQQIRQVLFHNDKCEVFRWKDNSWYAVDGQCVLEIRQTHTNRSCIAIRVQSSGDLYLNAWILPHTMVRLASATDVSLGVSMGPRRENYLIHFQAQENAHQLEQILQQEHQAAVVASRQPDNQQIGEPPTTPMDNKDDRNMVTSPTPPTPQPQHQQPSVSSQPAQQGPHRQPTLVMARTTSLMNVASEPKPIPQTLQKVMQCKCKLFMQSEHSHWSSFGSVLLIVSLQIPSQRMHLQIESDKKRGFSKIMGPVGNVSSASLSVPSSPRSHHTSSTLSSTSTPSLTTQSTASSSSSASLSPTGPDPTTPNTLISATVYSNNVERIGQKRISFLLVNESGVRTSSVVYMVQFREEQTSNTLYDYLKVKNANNGW</sequence>
<feature type="region of interest" description="Disordered" evidence="1">
    <location>
        <begin position="781"/>
        <end position="835"/>
    </location>
</feature>
<feature type="region of interest" description="Disordered" evidence="1">
    <location>
        <begin position="183"/>
        <end position="491"/>
    </location>
</feature>
<feature type="compositionally biased region" description="Low complexity" evidence="1">
    <location>
        <begin position="781"/>
        <end position="825"/>
    </location>
</feature>